<dbReference type="SUPFAM" id="SSF47203">
    <property type="entry name" value="Acyl-CoA dehydrogenase C-terminal domain-like"/>
    <property type="match status" value="1"/>
</dbReference>
<dbReference type="InterPro" id="IPR052904">
    <property type="entry name" value="Acyl-CoA_dehydrogenase-like"/>
</dbReference>
<dbReference type="InterPro" id="IPR036250">
    <property type="entry name" value="AcylCo_DH-like_C"/>
</dbReference>
<dbReference type="GO" id="GO:0003995">
    <property type="term" value="F:acyl-CoA dehydrogenase activity"/>
    <property type="evidence" value="ECO:0007669"/>
    <property type="project" value="TreeGrafter"/>
</dbReference>
<dbReference type="PANTHER" id="PTHR42707:SF2">
    <property type="entry name" value="ACD11 DEHYDROGENASE"/>
    <property type="match status" value="1"/>
</dbReference>
<proteinExistence type="predicted"/>
<dbReference type="Gene3D" id="1.20.140.10">
    <property type="entry name" value="Butyryl-CoA Dehydrogenase, subunit A, domain 3"/>
    <property type="match status" value="1"/>
</dbReference>
<protein>
    <recommendedName>
        <fullName evidence="2">Acyl-CoA dehydrogenase/oxidase C-terminal domain-containing protein</fullName>
    </recommendedName>
</protein>
<feature type="non-terminal residue" evidence="1">
    <location>
        <position position="158"/>
    </location>
</feature>
<evidence type="ECO:0008006" key="2">
    <source>
        <dbReference type="Google" id="ProtNLM"/>
    </source>
</evidence>
<evidence type="ECO:0000313" key="1">
    <source>
        <dbReference type="EMBL" id="GAH32613.1"/>
    </source>
</evidence>
<gene>
    <name evidence="1" type="ORF">S03H2_25422</name>
</gene>
<accession>X1GHW8</accession>
<organism evidence="1">
    <name type="scientific">marine sediment metagenome</name>
    <dbReference type="NCBI Taxonomy" id="412755"/>
    <lineage>
        <taxon>unclassified sequences</taxon>
        <taxon>metagenomes</taxon>
        <taxon>ecological metagenomes</taxon>
    </lineage>
</organism>
<dbReference type="PANTHER" id="PTHR42707">
    <property type="entry name" value="ACYL-COA DEHYDROGENASE"/>
    <property type="match status" value="1"/>
</dbReference>
<sequence length="158" mass="17960">EFALGYATAPLYVISAAGTLRIAREAVLFSQFRTAFGVPISSFPLMINQINDLDHFTKRTAAGTFKVYSEYIHFDEKLISGIRELEKIYNIEERKRRFRLRELVMLQKIVVADEAPAMIRKAISFFGGHGIMEDFLSFPRLHRDSLIMGPNSQTGINA</sequence>
<dbReference type="AlphaFoldDB" id="X1GHW8"/>
<name>X1GHW8_9ZZZZ</name>
<dbReference type="EMBL" id="BARU01014387">
    <property type="protein sequence ID" value="GAH32613.1"/>
    <property type="molecule type" value="Genomic_DNA"/>
</dbReference>
<reference evidence="1" key="1">
    <citation type="journal article" date="2014" name="Front. Microbiol.">
        <title>High frequency of phylogenetically diverse reductive dehalogenase-homologous genes in deep subseafloor sedimentary metagenomes.</title>
        <authorList>
            <person name="Kawai M."/>
            <person name="Futagami T."/>
            <person name="Toyoda A."/>
            <person name="Takaki Y."/>
            <person name="Nishi S."/>
            <person name="Hori S."/>
            <person name="Arai W."/>
            <person name="Tsubouchi T."/>
            <person name="Morono Y."/>
            <person name="Uchiyama I."/>
            <person name="Ito T."/>
            <person name="Fujiyama A."/>
            <person name="Inagaki F."/>
            <person name="Takami H."/>
        </authorList>
    </citation>
    <scope>NUCLEOTIDE SEQUENCE</scope>
    <source>
        <strain evidence="1">Expedition CK06-06</strain>
    </source>
</reference>
<feature type="non-terminal residue" evidence="1">
    <location>
        <position position="1"/>
    </location>
</feature>
<comment type="caution">
    <text evidence="1">The sequence shown here is derived from an EMBL/GenBank/DDBJ whole genome shotgun (WGS) entry which is preliminary data.</text>
</comment>